<evidence type="ECO:0000313" key="1">
    <source>
        <dbReference type="EMBL" id="MBA8847527.1"/>
    </source>
</evidence>
<dbReference type="Gene3D" id="1.10.10.60">
    <property type="entry name" value="Homeodomain-like"/>
    <property type="match status" value="1"/>
</dbReference>
<dbReference type="SUPFAM" id="SSF46689">
    <property type="entry name" value="Homeodomain-like"/>
    <property type="match status" value="1"/>
</dbReference>
<dbReference type="Pfam" id="PF01527">
    <property type="entry name" value="HTH_Tnp_1"/>
    <property type="match status" value="1"/>
</dbReference>
<dbReference type="InterPro" id="IPR051839">
    <property type="entry name" value="RD_transcriptional_regulator"/>
</dbReference>
<evidence type="ECO:0000313" key="2">
    <source>
        <dbReference type="Proteomes" id="UP000585905"/>
    </source>
</evidence>
<reference evidence="1 2" key="1">
    <citation type="submission" date="2020-07" db="EMBL/GenBank/DDBJ databases">
        <title>Sequencing the genomes of 1000 actinobacteria strains.</title>
        <authorList>
            <person name="Klenk H.-P."/>
        </authorList>
    </citation>
    <scope>NUCLEOTIDE SEQUENCE [LARGE SCALE GENOMIC DNA]</scope>
    <source>
        <strain evidence="1 2">DSM 19663</strain>
    </source>
</reference>
<dbReference type="GO" id="GO:0003677">
    <property type="term" value="F:DNA binding"/>
    <property type="evidence" value="ECO:0007669"/>
    <property type="project" value="InterPro"/>
</dbReference>
<protein>
    <submittedName>
        <fullName evidence="1">Transposase-like protein</fullName>
    </submittedName>
</protein>
<dbReference type="GO" id="GO:0004803">
    <property type="term" value="F:transposase activity"/>
    <property type="evidence" value="ECO:0007669"/>
    <property type="project" value="InterPro"/>
</dbReference>
<dbReference type="GO" id="GO:0006313">
    <property type="term" value="P:DNA transposition"/>
    <property type="evidence" value="ECO:0007669"/>
    <property type="project" value="InterPro"/>
</dbReference>
<accession>A0A839E7N9</accession>
<comment type="caution">
    <text evidence="1">The sequence shown here is derived from an EMBL/GenBank/DDBJ whole genome shotgun (WGS) entry which is preliminary data.</text>
</comment>
<dbReference type="PANTHER" id="PTHR33215">
    <property type="entry name" value="PROTEIN DISTAL ANTENNA"/>
    <property type="match status" value="1"/>
</dbReference>
<dbReference type="InterPro" id="IPR002514">
    <property type="entry name" value="Transposase_8"/>
</dbReference>
<dbReference type="PANTHER" id="PTHR33215:SF13">
    <property type="entry name" value="PROTEIN DISTAL ANTENNA"/>
    <property type="match status" value="1"/>
</dbReference>
<dbReference type="InterPro" id="IPR009057">
    <property type="entry name" value="Homeodomain-like_sf"/>
</dbReference>
<sequence length="104" mass="11622">MSTMPKAFPKEFRDDVVAIALRRESSFAQIAKDFGISESCVQRWVKIAEVDAGRRPGVSTGEAVENRELRRRGKLLEQENEILRRAAAYLSQANLSGPRGSTRS</sequence>
<name>A0A839E7N9_9MICO</name>
<keyword evidence="2" id="KW-1185">Reference proteome</keyword>
<dbReference type="AlphaFoldDB" id="A0A839E7N9"/>
<proteinExistence type="predicted"/>
<dbReference type="Proteomes" id="UP000585905">
    <property type="component" value="Unassembled WGS sequence"/>
</dbReference>
<dbReference type="EMBL" id="JACGWX010000002">
    <property type="protein sequence ID" value="MBA8847527.1"/>
    <property type="molecule type" value="Genomic_DNA"/>
</dbReference>
<organism evidence="1 2">
    <name type="scientific">Microcella alkalica</name>
    <dbReference type="NCBI Taxonomy" id="355930"/>
    <lineage>
        <taxon>Bacteria</taxon>
        <taxon>Bacillati</taxon>
        <taxon>Actinomycetota</taxon>
        <taxon>Actinomycetes</taxon>
        <taxon>Micrococcales</taxon>
        <taxon>Microbacteriaceae</taxon>
        <taxon>Microcella</taxon>
    </lineage>
</organism>
<gene>
    <name evidence="1" type="ORF">FHX53_001112</name>
</gene>